<accession>A0AAN9MH36</accession>
<evidence type="ECO:0000313" key="3">
    <source>
        <dbReference type="EMBL" id="KAK7351787.1"/>
    </source>
</evidence>
<name>A0AAN9MH36_CANGL</name>
<gene>
    <name evidence="3" type="ORF">VNO77_11481</name>
</gene>
<dbReference type="PANTHER" id="PTHR44259">
    <property type="entry name" value="OS07G0183000 PROTEIN-RELATED"/>
    <property type="match status" value="1"/>
</dbReference>
<dbReference type="InterPro" id="IPR005174">
    <property type="entry name" value="KIB1-4_b-propeller"/>
</dbReference>
<dbReference type="AlphaFoldDB" id="A0AAN9MH36"/>
<protein>
    <recommendedName>
        <fullName evidence="5">F-box protein SKIP23</fullName>
    </recommendedName>
</protein>
<feature type="domain" description="KIB1-4 beta-propeller" evidence="2">
    <location>
        <begin position="61"/>
        <end position="356"/>
    </location>
</feature>
<reference evidence="3 4" key="1">
    <citation type="submission" date="2024-01" db="EMBL/GenBank/DDBJ databases">
        <title>The genomes of 5 underutilized Papilionoideae crops provide insights into root nodulation and disease resistanc.</title>
        <authorList>
            <person name="Jiang F."/>
        </authorList>
    </citation>
    <scope>NUCLEOTIDE SEQUENCE [LARGE SCALE GENOMIC DNA]</scope>
    <source>
        <strain evidence="3">LVBAO_FW01</strain>
        <tissue evidence="3">Leaves</tissue>
    </source>
</reference>
<dbReference type="Pfam" id="PF00646">
    <property type="entry name" value="F-box"/>
    <property type="match status" value="1"/>
</dbReference>
<dbReference type="Pfam" id="PF03478">
    <property type="entry name" value="Beta-prop_KIB1-4"/>
    <property type="match status" value="1"/>
</dbReference>
<sequence length="390" mass="44141">MEVEWGELPEELIESISKNITIYADYIRFRAVCRSWRSSLPNTPIHLPPQLPWLMLSPRAFFDLSINKTHLLNLPQPSNRTRICGSSHGWLVILDQTPEVRLLNPITRATRSLPPLHTFPNVASFSYSNVGREYLIRNPYGGLYAFNLRQMCNSFLRKVVLSASLDEFAAFAIVGQNHLAFCKNGYDSWVFLSQEEEELYCWEDVVYHNGLFFVVSKGGTVAVCDVKGSFPPRVSIIRTTAPVRFSGDIHYVVFSGEDMLLVSRVLEQEFSDAAGDESNLVYRTVGFEVFKMDLGLLKWEKIESLGEQVLFVGGNSSLSFSASDFSGCSADCIYFTDDYSESNDEDAYGKHDLGIFRLRDRSIEPLPCFSPNSYSRLGWPLPIWVSPNPC</sequence>
<dbReference type="InterPro" id="IPR011043">
    <property type="entry name" value="Gal_Oxase/kelch_b-propeller"/>
</dbReference>
<dbReference type="SUPFAM" id="SSF50965">
    <property type="entry name" value="Galactose oxidase, central domain"/>
    <property type="match status" value="1"/>
</dbReference>
<dbReference type="InterPro" id="IPR050942">
    <property type="entry name" value="F-box_BR-signaling"/>
</dbReference>
<comment type="caution">
    <text evidence="3">The sequence shown here is derived from an EMBL/GenBank/DDBJ whole genome shotgun (WGS) entry which is preliminary data.</text>
</comment>
<organism evidence="3 4">
    <name type="scientific">Canavalia gladiata</name>
    <name type="common">Sword bean</name>
    <name type="synonym">Dolichos gladiatus</name>
    <dbReference type="NCBI Taxonomy" id="3824"/>
    <lineage>
        <taxon>Eukaryota</taxon>
        <taxon>Viridiplantae</taxon>
        <taxon>Streptophyta</taxon>
        <taxon>Embryophyta</taxon>
        <taxon>Tracheophyta</taxon>
        <taxon>Spermatophyta</taxon>
        <taxon>Magnoliopsida</taxon>
        <taxon>eudicotyledons</taxon>
        <taxon>Gunneridae</taxon>
        <taxon>Pentapetalae</taxon>
        <taxon>rosids</taxon>
        <taxon>fabids</taxon>
        <taxon>Fabales</taxon>
        <taxon>Fabaceae</taxon>
        <taxon>Papilionoideae</taxon>
        <taxon>50 kb inversion clade</taxon>
        <taxon>NPAAA clade</taxon>
        <taxon>indigoferoid/millettioid clade</taxon>
        <taxon>Phaseoleae</taxon>
        <taxon>Canavalia</taxon>
    </lineage>
</organism>
<evidence type="ECO:0008006" key="5">
    <source>
        <dbReference type="Google" id="ProtNLM"/>
    </source>
</evidence>
<feature type="domain" description="F-box" evidence="1">
    <location>
        <begin position="6"/>
        <end position="39"/>
    </location>
</feature>
<proteinExistence type="predicted"/>
<evidence type="ECO:0000259" key="2">
    <source>
        <dbReference type="Pfam" id="PF03478"/>
    </source>
</evidence>
<evidence type="ECO:0000259" key="1">
    <source>
        <dbReference type="Pfam" id="PF00646"/>
    </source>
</evidence>
<dbReference type="PANTHER" id="PTHR44259:SF114">
    <property type="entry name" value="OS06G0707300 PROTEIN"/>
    <property type="match status" value="1"/>
</dbReference>
<dbReference type="Proteomes" id="UP001367508">
    <property type="component" value="Unassembled WGS sequence"/>
</dbReference>
<evidence type="ECO:0000313" key="4">
    <source>
        <dbReference type="Proteomes" id="UP001367508"/>
    </source>
</evidence>
<dbReference type="Gene3D" id="1.20.1280.50">
    <property type="match status" value="1"/>
</dbReference>
<keyword evidence="4" id="KW-1185">Reference proteome</keyword>
<dbReference type="InterPro" id="IPR001810">
    <property type="entry name" value="F-box_dom"/>
</dbReference>
<dbReference type="EMBL" id="JAYMYQ010000002">
    <property type="protein sequence ID" value="KAK7351787.1"/>
    <property type="molecule type" value="Genomic_DNA"/>
</dbReference>